<evidence type="ECO:0000313" key="2">
    <source>
        <dbReference type="Proteomes" id="UP000541136"/>
    </source>
</evidence>
<sequence length="89" mass="9052">MTPTALTDLETRLAAPGGGALRDALAERAARMEATLRARMADGLPRQDFPAWRDAAEAAAAARAVLAAWPANDAPAADAPGPSGPAHPL</sequence>
<dbReference type="Proteomes" id="UP000541136">
    <property type="component" value="Unassembled WGS sequence"/>
</dbReference>
<reference evidence="1 2" key="1">
    <citation type="submission" date="2020-08" db="EMBL/GenBank/DDBJ databases">
        <title>Genomic Encyclopedia of Type Strains, Phase IV (KMG-IV): sequencing the most valuable type-strain genomes for metagenomic binning, comparative biology and taxonomic classification.</title>
        <authorList>
            <person name="Goeker M."/>
        </authorList>
    </citation>
    <scope>NUCLEOTIDE SEQUENCE [LARGE SCALE GENOMIC DNA]</scope>
    <source>
        <strain evidence="1 2">DSM 12141</strain>
    </source>
</reference>
<dbReference type="RefSeq" id="WP_184142708.1">
    <property type="nucleotide sequence ID" value="NZ_JACHIB010000007.1"/>
</dbReference>
<dbReference type="Gene3D" id="1.20.5.420">
    <property type="entry name" value="Immunoglobulin FC, subunit C"/>
    <property type="match status" value="1"/>
</dbReference>
<organism evidence="1 2">
    <name type="scientific">Castellaniella defragrans</name>
    <name type="common">Alcaligenes defragrans</name>
    <dbReference type="NCBI Taxonomy" id="75697"/>
    <lineage>
        <taxon>Bacteria</taxon>
        <taxon>Pseudomonadati</taxon>
        <taxon>Pseudomonadota</taxon>
        <taxon>Betaproteobacteria</taxon>
        <taxon>Burkholderiales</taxon>
        <taxon>Alcaligenaceae</taxon>
        <taxon>Castellaniella</taxon>
    </lineage>
</organism>
<evidence type="ECO:0000313" key="1">
    <source>
        <dbReference type="EMBL" id="MBB6083534.1"/>
    </source>
</evidence>
<proteinExistence type="predicted"/>
<dbReference type="AlphaFoldDB" id="A0A7W9TN13"/>
<accession>A0A7W9TN13</accession>
<comment type="caution">
    <text evidence="1">The sequence shown here is derived from an EMBL/GenBank/DDBJ whole genome shotgun (WGS) entry which is preliminary data.</text>
</comment>
<gene>
    <name evidence="1" type="ORF">HNR28_001572</name>
</gene>
<protein>
    <submittedName>
        <fullName evidence="1">Uncharacterized protein</fullName>
    </submittedName>
</protein>
<dbReference type="EMBL" id="JACHIB010000007">
    <property type="protein sequence ID" value="MBB6083534.1"/>
    <property type="molecule type" value="Genomic_DNA"/>
</dbReference>
<name>A0A7W9TN13_CASDE</name>